<dbReference type="InterPro" id="IPR038718">
    <property type="entry name" value="SNF2-like_sf"/>
</dbReference>
<dbReference type="Pfam" id="PF00271">
    <property type="entry name" value="Helicase_C"/>
    <property type="match status" value="1"/>
</dbReference>
<keyword evidence="4" id="KW-0227">DNA damage</keyword>
<evidence type="ECO:0000256" key="12">
    <source>
        <dbReference type="SAM" id="MobiDB-lite"/>
    </source>
</evidence>
<reference evidence="15" key="1">
    <citation type="submission" date="2020-05" db="EMBL/GenBank/DDBJ databases">
        <title>Phylogenomic resolution of chytrid fungi.</title>
        <authorList>
            <person name="Stajich J.E."/>
            <person name="Amses K."/>
            <person name="Simmons R."/>
            <person name="Seto K."/>
            <person name="Myers J."/>
            <person name="Bonds A."/>
            <person name="Quandt C.A."/>
            <person name="Barry K."/>
            <person name="Liu P."/>
            <person name="Grigoriev I."/>
            <person name="Longcore J.E."/>
            <person name="James T.Y."/>
        </authorList>
    </citation>
    <scope>NUCLEOTIDE SEQUENCE</scope>
    <source>
        <strain evidence="15">PLAUS21</strain>
    </source>
</reference>
<dbReference type="PANTHER" id="PTHR45629:SF7">
    <property type="entry name" value="DNA EXCISION REPAIR PROTEIN ERCC-6-RELATED"/>
    <property type="match status" value="1"/>
</dbReference>
<keyword evidence="6" id="KW-0347">Helicase</keyword>
<dbReference type="EMBL" id="JADGKB010000048">
    <property type="protein sequence ID" value="KAJ3256599.1"/>
    <property type="molecule type" value="Genomic_DNA"/>
</dbReference>
<keyword evidence="8" id="KW-0238">DNA-binding</keyword>
<dbReference type="Proteomes" id="UP001210925">
    <property type="component" value="Unassembled WGS sequence"/>
</dbReference>
<keyword evidence="5" id="KW-0378">Hydrolase</keyword>
<protein>
    <recommendedName>
        <fullName evidence="17">DNA repair and recombination protein RAD26</fullName>
    </recommendedName>
</protein>
<dbReference type="GO" id="GO:0005634">
    <property type="term" value="C:nucleus"/>
    <property type="evidence" value="ECO:0007669"/>
    <property type="project" value="TreeGrafter"/>
</dbReference>
<gene>
    <name evidence="15" type="ORF">HK103_005233</name>
</gene>
<dbReference type="InterPro" id="IPR001650">
    <property type="entry name" value="Helicase_C-like"/>
</dbReference>
<evidence type="ECO:0000256" key="10">
    <source>
        <dbReference type="ARBA" id="ARBA00023242"/>
    </source>
</evidence>
<feature type="domain" description="Helicase ATP-binding" evidence="13">
    <location>
        <begin position="222"/>
        <end position="403"/>
    </location>
</feature>
<evidence type="ECO:0000256" key="3">
    <source>
        <dbReference type="ARBA" id="ARBA00022741"/>
    </source>
</evidence>
<comment type="subcellular location">
    <subcellularLocation>
        <location evidence="1">Nucleus</location>
    </subcellularLocation>
</comment>
<dbReference type="InterPro" id="IPR000330">
    <property type="entry name" value="SNF2_N"/>
</dbReference>
<dbReference type="PROSITE" id="PS51194">
    <property type="entry name" value="HELICASE_CTER"/>
    <property type="match status" value="1"/>
</dbReference>
<dbReference type="SMART" id="SM00487">
    <property type="entry name" value="DEXDc"/>
    <property type="match status" value="1"/>
</dbReference>
<keyword evidence="7" id="KW-0067">ATP-binding</keyword>
<dbReference type="SMART" id="SM00490">
    <property type="entry name" value="HELICc"/>
    <property type="match status" value="1"/>
</dbReference>
<evidence type="ECO:0000256" key="1">
    <source>
        <dbReference type="ARBA" id="ARBA00004123"/>
    </source>
</evidence>
<evidence type="ECO:0000256" key="9">
    <source>
        <dbReference type="ARBA" id="ARBA00023204"/>
    </source>
</evidence>
<proteinExistence type="inferred from homology"/>
<evidence type="ECO:0000256" key="5">
    <source>
        <dbReference type="ARBA" id="ARBA00022801"/>
    </source>
</evidence>
<evidence type="ECO:0000313" key="15">
    <source>
        <dbReference type="EMBL" id="KAJ3256599.1"/>
    </source>
</evidence>
<dbReference type="InterPro" id="IPR050496">
    <property type="entry name" value="SNF2_RAD54_helicase_repair"/>
</dbReference>
<dbReference type="Pfam" id="PF00176">
    <property type="entry name" value="SNF2-rel_dom"/>
    <property type="match status" value="1"/>
</dbReference>
<keyword evidence="10" id="KW-0539">Nucleus</keyword>
<dbReference type="Pfam" id="PF25875">
    <property type="entry name" value="WHD_Rad26_CSB"/>
    <property type="match status" value="1"/>
</dbReference>
<dbReference type="GO" id="GO:0016787">
    <property type="term" value="F:hydrolase activity"/>
    <property type="evidence" value="ECO:0007669"/>
    <property type="project" value="UniProtKB-KW"/>
</dbReference>
<evidence type="ECO:0000256" key="7">
    <source>
        <dbReference type="ARBA" id="ARBA00022840"/>
    </source>
</evidence>
<feature type="coiled-coil region" evidence="11">
    <location>
        <begin position="7"/>
        <end position="84"/>
    </location>
</feature>
<dbReference type="CDD" id="cd18793">
    <property type="entry name" value="SF2_C_SNF"/>
    <property type="match status" value="1"/>
</dbReference>
<sequence>MEISDFVDNIEDENELENRIMQDAEREFEEQAREVESKRLNKIQSKLRAANSKLNKFLDRGKPVDDILQEIEFLSQQEKEIKERLDNRTEIVTETERDRLIRTGKINPFTKEEDIQLGKEYNSVELYVGDSDEEEVLMDDGDESYYQRRVMGWVVKRRRKRFLGMNGESALEISEDYTTSIEDEFTTPSGISPDEIIEEYKIPGDIAAHLFDYQKACVRWLWELHKQKVGGVLGDEMGLGKTVQIVAFLAGLGYSSLLDGPILIVCPATVLKQWVQEFHKWWPPYRVAILHSSGSGVNEGGMFEFESETDDSENERQPKRRKYSKSSIKSKGIDSLLSKIVKKGHVLVTTYSSMTIYEDLLLKVKWAYCILDEGHKIRIILSGTPIQNNLTELWSLYDFVYPGRLGTLPVFQSEFAVPINIGGYANATNVQVQTAYKCACILRDFISPYMLRRMKVDVAQQLPKKSEQILFCKLTPIQKQKYLKYIHSEEVARILDGKQHVLSGIDILRKICNHPDLIENSDDTTDYGAIEKSGKMIVVENLLKMWHLYKNRVLLFCQTRQMLDIVEQFIQQKTSYKYLRMDGTTPIKTRSTLIDSFNQNTEIFLFLLTTRVGGLGINLTGADRCIIYDPDWNPSVDLQEKIYQRQIFKQFLTNKILKDPRQRRFFKRNDLHNLFTYEDSAEGTTETENLFESMKVAVKPKERIANVDKVHEFEPNNLENDSPSADKGILEALFAKSGVHSALEHEAILKPTIEYTIMEDEARKVSEEAVRKLKISRRELKENEIGQPTWTGKFGFAGRRFGATDSKTDMGERSSAKIITNLKNRSAKKGGNTSKELLLAEEIYEYLSKFTGLVPSSQILDHFKQKFAKDEMVLLRGLLKGMATLERNGHEKGWKLKVDTQE</sequence>
<accession>A0AAD5UFV1</accession>
<evidence type="ECO:0000259" key="14">
    <source>
        <dbReference type="PROSITE" id="PS51194"/>
    </source>
</evidence>
<comment type="caution">
    <text evidence="15">The sequence shown here is derived from an EMBL/GenBank/DDBJ whole genome shotgun (WGS) entry which is preliminary data.</text>
</comment>
<evidence type="ECO:0000256" key="11">
    <source>
        <dbReference type="SAM" id="Coils"/>
    </source>
</evidence>
<keyword evidence="9" id="KW-0234">DNA repair</keyword>
<dbReference type="GO" id="GO:0005524">
    <property type="term" value="F:ATP binding"/>
    <property type="evidence" value="ECO:0007669"/>
    <property type="project" value="InterPro"/>
</dbReference>
<dbReference type="GO" id="GO:0008094">
    <property type="term" value="F:ATP-dependent activity, acting on DNA"/>
    <property type="evidence" value="ECO:0007669"/>
    <property type="project" value="TreeGrafter"/>
</dbReference>
<dbReference type="GO" id="GO:0006283">
    <property type="term" value="P:transcription-coupled nucleotide-excision repair"/>
    <property type="evidence" value="ECO:0007669"/>
    <property type="project" value="TreeGrafter"/>
</dbReference>
<dbReference type="Gene3D" id="3.40.50.300">
    <property type="entry name" value="P-loop containing nucleotide triphosphate hydrolases"/>
    <property type="match status" value="1"/>
</dbReference>
<feature type="region of interest" description="Disordered" evidence="12">
    <location>
        <begin position="305"/>
        <end position="326"/>
    </location>
</feature>
<evidence type="ECO:0000313" key="16">
    <source>
        <dbReference type="Proteomes" id="UP001210925"/>
    </source>
</evidence>
<dbReference type="InterPro" id="IPR027417">
    <property type="entry name" value="P-loop_NTPase"/>
</dbReference>
<dbReference type="InterPro" id="IPR014001">
    <property type="entry name" value="Helicase_ATP-bd"/>
</dbReference>
<feature type="domain" description="Helicase C-terminal" evidence="14">
    <location>
        <begin position="538"/>
        <end position="711"/>
    </location>
</feature>
<evidence type="ECO:0000256" key="2">
    <source>
        <dbReference type="ARBA" id="ARBA00007025"/>
    </source>
</evidence>
<evidence type="ECO:0000256" key="6">
    <source>
        <dbReference type="ARBA" id="ARBA00022806"/>
    </source>
</evidence>
<dbReference type="Gene3D" id="3.40.50.10810">
    <property type="entry name" value="Tandem AAA-ATPase domain"/>
    <property type="match status" value="1"/>
</dbReference>
<dbReference type="CDD" id="cd18000">
    <property type="entry name" value="DEXHc_ERCC6"/>
    <property type="match status" value="1"/>
</dbReference>
<comment type="similarity">
    <text evidence="2">Belongs to the SNF2/RAD54 helicase family.</text>
</comment>
<dbReference type="SUPFAM" id="SSF52540">
    <property type="entry name" value="P-loop containing nucleoside triphosphate hydrolases"/>
    <property type="match status" value="2"/>
</dbReference>
<dbReference type="InterPro" id="IPR058951">
    <property type="entry name" value="WHD_Rad26_CSB-like"/>
</dbReference>
<evidence type="ECO:0000259" key="13">
    <source>
        <dbReference type="PROSITE" id="PS51192"/>
    </source>
</evidence>
<evidence type="ECO:0008006" key="17">
    <source>
        <dbReference type="Google" id="ProtNLM"/>
    </source>
</evidence>
<organism evidence="15 16">
    <name type="scientific">Boothiomyces macroporosus</name>
    <dbReference type="NCBI Taxonomy" id="261099"/>
    <lineage>
        <taxon>Eukaryota</taxon>
        <taxon>Fungi</taxon>
        <taxon>Fungi incertae sedis</taxon>
        <taxon>Chytridiomycota</taxon>
        <taxon>Chytridiomycota incertae sedis</taxon>
        <taxon>Chytridiomycetes</taxon>
        <taxon>Rhizophydiales</taxon>
        <taxon>Terramycetaceae</taxon>
        <taxon>Boothiomyces</taxon>
    </lineage>
</organism>
<keyword evidence="16" id="KW-1185">Reference proteome</keyword>
<dbReference type="PANTHER" id="PTHR45629">
    <property type="entry name" value="SNF2/RAD54 FAMILY MEMBER"/>
    <property type="match status" value="1"/>
</dbReference>
<dbReference type="PROSITE" id="PS51192">
    <property type="entry name" value="HELICASE_ATP_BIND_1"/>
    <property type="match status" value="1"/>
</dbReference>
<name>A0AAD5UFV1_9FUNG</name>
<evidence type="ECO:0000256" key="8">
    <source>
        <dbReference type="ARBA" id="ARBA00023125"/>
    </source>
</evidence>
<keyword evidence="11" id="KW-0175">Coiled coil</keyword>
<keyword evidence="3" id="KW-0547">Nucleotide-binding</keyword>
<evidence type="ECO:0000256" key="4">
    <source>
        <dbReference type="ARBA" id="ARBA00022763"/>
    </source>
</evidence>
<dbReference type="InterPro" id="IPR049730">
    <property type="entry name" value="SNF2/RAD54-like_C"/>
</dbReference>
<dbReference type="AlphaFoldDB" id="A0AAD5UFV1"/>